<keyword evidence="3" id="KW-1185">Reference proteome</keyword>
<name>A0ABR2GCN0_9ROSI</name>
<sequence>MNAVHVRNQKHELTPPRNSNTEDALPRSEFQPRLLPGQDPLSRPRHPLCHPVQAGNVFSSSVGGCSVDGLSVLHLPGLSCTHLPVSELVWASAVSVWRLPELIRGNGSCPGRYLGWSSEFGRASCCVTGLSLSPVTVCLACTQYTSAEKLSPFYYRCRKNIFLTRQTVVASS</sequence>
<organism evidence="2 3">
    <name type="scientific">Hibiscus sabdariffa</name>
    <name type="common">roselle</name>
    <dbReference type="NCBI Taxonomy" id="183260"/>
    <lineage>
        <taxon>Eukaryota</taxon>
        <taxon>Viridiplantae</taxon>
        <taxon>Streptophyta</taxon>
        <taxon>Embryophyta</taxon>
        <taxon>Tracheophyta</taxon>
        <taxon>Spermatophyta</taxon>
        <taxon>Magnoliopsida</taxon>
        <taxon>eudicotyledons</taxon>
        <taxon>Gunneridae</taxon>
        <taxon>Pentapetalae</taxon>
        <taxon>rosids</taxon>
        <taxon>malvids</taxon>
        <taxon>Malvales</taxon>
        <taxon>Malvaceae</taxon>
        <taxon>Malvoideae</taxon>
        <taxon>Hibiscus</taxon>
    </lineage>
</organism>
<evidence type="ECO:0000256" key="1">
    <source>
        <dbReference type="SAM" id="MobiDB-lite"/>
    </source>
</evidence>
<evidence type="ECO:0000313" key="2">
    <source>
        <dbReference type="EMBL" id="KAK8600515.1"/>
    </source>
</evidence>
<comment type="caution">
    <text evidence="2">The sequence shown here is derived from an EMBL/GenBank/DDBJ whole genome shotgun (WGS) entry which is preliminary data.</text>
</comment>
<proteinExistence type="predicted"/>
<evidence type="ECO:0000313" key="3">
    <source>
        <dbReference type="Proteomes" id="UP001472677"/>
    </source>
</evidence>
<dbReference type="Proteomes" id="UP001472677">
    <property type="component" value="Unassembled WGS sequence"/>
</dbReference>
<gene>
    <name evidence="2" type="ORF">V6N12_050368</name>
</gene>
<reference evidence="2 3" key="1">
    <citation type="journal article" date="2024" name="G3 (Bethesda)">
        <title>Genome assembly of Hibiscus sabdariffa L. provides insights into metabolisms of medicinal natural products.</title>
        <authorList>
            <person name="Kim T."/>
        </authorList>
    </citation>
    <scope>NUCLEOTIDE SEQUENCE [LARGE SCALE GENOMIC DNA]</scope>
    <source>
        <strain evidence="2">TK-2024</strain>
        <tissue evidence="2">Old leaves</tissue>
    </source>
</reference>
<feature type="region of interest" description="Disordered" evidence="1">
    <location>
        <begin position="1"/>
        <end position="37"/>
    </location>
</feature>
<protein>
    <submittedName>
        <fullName evidence="2">Uncharacterized protein</fullName>
    </submittedName>
</protein>
<accession>A0ABR2GCN0</accession>
<dbReference type="EMBL" id="JBBPBM010000001">
    <property type="protein sequence ID" value="KAK8600515.1"/>
    <property type="molecule type" value="Genomic_DNA"/>
</dbReference>